<organism evidence="9 10">
    <name type="scientific">Fusibacter paucivorans</name>
    <dbReference type="NCBI Taxonomy" id="76009"/>
    <lineage>
        <taxon>Bacteria</taxon>
        <taxon>Bacillati</taxon>
        <taxon>Bacillota</taxon>
        <taxon>Clostridia</taxon>
        <taxon>Eubacteriales</taxon>
        <taxon>Eubacteriales Family XII. Incertae Sedis</taxon>
        <taxon>Fusibacter</taxon>
    </lineage>
</organism>
<dbReference type="RefSeq" id="WP_213237751.1">
    <property type="nucleotide sequence ID" value="NZ_JAHBCL010000027.1"/>
</dbReference>
<evidence type="ECO:0000256" key="4">
    <source>
        <dbReference type="ARBA" id="ARBA00022692"/>
    </source>
</evidence>
<evidence type="ECO:0000313" key="9">
    <source>
        <dbReference type="EMBL" id="MBS7527889.1"/>
    </source>
</evidence>
<keyword evidence="3" id="KW-1003">Cell membrane</keyword>
<dbReference type="Pfam" id="PF00482">
    <property type="entry name" value="T2SSF"/>
    <property type="match status" value="2"/>
</dbReference>
<proteinExistence type="inferred from homology"/>
<dbReference type="InterPro" id="IPR018076">
    <property type="entry name" value="T2SS_GspF_dom"/>
</dbReference>
<keyword evidence="4 7" id="KW-0812">Transmembrane</keyword>
<dbReference type="PANTHER" id="PTHR30012:SF0">
    <property type="entry name" value="TYPE II SECRETION SYSTEM PROTEIN F-RELATED"/>
    <property type="match status" value="1"/>
</dbReference>
<evidence type="ECO:0000259" key="8">
    <source>
        <dbReference type="Pfam" id="PF00482"/>
    </source>
</evidence>
<dbReference type="Proteomes" id="UP000746471">
    <property type="component" value="Unassembled WGS sequence"/>
</dbReference>
<keyword evidence="10" id="KW-1185">Reference proteome</keyword>
<reference evidence="9 10" key="1">
    <citation type="submission" date="2021-05" db="EMBL/GenBank/DDBJ databases">
        <title>Fusibacter ferrireducens sp. nov., an anaerobic, sulfur- and Fe-reducing bacterium isolated from the mangrove sediment.</title>
        <authorList>
            <person name="Qiu D."/>
        </authorList>
    </citation>
    <scope>NUCLEOTIDE SEQUENCE [LARGE SCALE GENOMIC DNA]</scope>
    <source>
        <strain evidence="9 10">DSM 12116</strain>
    </source>
</reference>
<dbReference type="InterPro" id="IPR003004">
    <property type="entry name" value="GspF/PilC"/>
</dbReference>
<evidence type="ECO:0000256" key="5">
    <source>
        <dbReference type="ARBA" id="ARBA00022989"/>
    </source>
</evidence>
<dbReference type="Gene3D" id="1.20.81.30">
    <property type="entry name" value="Type II secretion system (T2SS), domain F"/>
    <property type="match status" value="2"/>
</dbReference>
<evidence type="ECO:0000313" key="10">
    <source>
        <dbReference type="Proteomes" id="UP000746471"/>
    </source>
</evidence>
<evidence type="ECO:0000256" key="7">
    <source>
        <dbReference type="SAM" id="Phobius"/>
    </source>
</evidence>
<feature type="domain" description="Type II secretion system protein GspF" evidence="8">
    <location>
        <begin position="269"/>
        <end position="391"/>
    </location>
</feature>
<comment type="similarity">
    <text evidence="2">Belongs to the GSP F family.</text>
</comment>
<keyword evidence="6 7" id="KW-0472">Membrane</keyword>
<evidence type="ECO:0000256" key="3">
    <source>
        <dbReference type="ARBA" id="ARBA00022475"/>
    </source>
</evidence>
<feature type="transmembrane region" description="Helical" evidence="7">
    <location>
        <begin position="220"/>
        <end position="237"/>
    </location>
</feature>
<comment type="caution">
    <text evidence="9">The sequence shown here is derived from an EMBL/GenBank/DDBJ whole genome shotgun (WGS) entry which is preliminary data.</text>
</comment>
<dbReference type="PANTHER" id="PTHR30012">
    <property type="entry name" value="GENERAL SECRETION PATHWAY PROTEIN"/>
    <property type="match status" value="1"/>
</dbReference>
<dbReference type="PRINTS" id="PR00812">
    <property type="entry name" value="BCTERIALGSPF"/>
</dbReference>
<dbReference type="InterPro" id="IPR042094">
    <property type="entry name" value="T2SS_GspF_sf"/>
</dbReference>
<gene>
    <name evidence="9" type="ORF">KHM83_14485</name>
</gene>
<evidence type="ECO:0000256" key="2">
    <source>
        <dbReference type="ARBA" id="ARBA00005745"/>
    </source>
</evidence>
<accession>A0ABS5PRT8</accession>
<feature type="transmembrane region" description="Helical" evidence="7">
    <location>
        <begin position="372"/>
        <end position="393"/>
    </location>
</feature>
<dbReference type="EMBL" id="JAHBCL010000027">
    <property type="protein sequence ID" value="MBS7527889.1"/>
    <property type="molecule type" value="Genomic_DNA"/>
</dbReference>
<sequence length="403" mass="45004">MGVYKYKAKNLQGKVIEGETTAANDAELKAYIRGQGYFIVSFEEAGENFELLKRFQKVKIKDITVFCRQFAVLFNSGITILETIEILTLQTGNPKLKEVLRVVYDDIRKGKVLSEALDLHHQIFPEFLRNMIKVGEVSGNLDEILNRMADYYERDNKIKNKVKGAMTYPIVLFFLMIAVVIVLLTVVIPIFADTLSGFGATLPGITQFMINMSDFIKAKFLWIIAVVAAGVTAFLNWRKSAAGREVLDRLMLRVPIIKGVTAKIITARFARSMSILLRSGISMIDAIEIMSTLLGNVEVENRFTTCREDIRKGYGLSKSIQTVGVFPPLLTQMIAVGERTGELDDILARTAGFFDDEVEEAIGRATTMIEPLMLILMAGVVGSILVSVMLPLMKIMETTMEML</sequence>
<keyword evidence="5 7" id="KW-1133">Transmembrane helix</keyword>
<feature type="transmembrane region" description="Helical" evidence="7">
    <location>
        <begin position="167"/>
        <end position="192"/>
    </location>
</feature>
<evidence type="ECO:0000256" key="1">
    <source>
        <dbReference type="ARBA" id="ARBA00004651"/>
    </source>
</evidence>
<protein>
    <submittedName>
        <fullName evidence="9">Type II secretion system F family protein</fullName>
    </submittedName>
</protein>
<feature type="domain" description="Type II secretion system protein GspF" evidence="8">
    <location>
        <begin position="66"/>
        <end position="189"/>
    </location>
</feature>
<name>A0ABS5PRT8_9FIRM</name>
<comment type="subcellular location">
    <subcellularLocation>
        <location evidence="1">Cell membrane</location>
        <topology evidence="1">Multi-pass membrane protein</topology>
    </subcellularLocation>
</comment>
<evidence type="ECO:0000256" key="6">
    <source>
        <dbReference type="ARBA" id="ARBA00023136"/>
    </source>
</evidence>